<dbReference type="AlphaFoldDB" id="A0A6A6A5B7"/>
<dbReference type="GeneID" id="54411174"/>
<evidence type="ECO:0000256" key="1">
    <source>
        <dbReference type="SAM" id="MobiDB-lite"/>
    </source>
</evidence>
<accession>A0A6A6A5B7</accession>
<dbReference type="RefSeq" id="XP_033521392.1">
    <property type="nucleotide sequence ID" value="XM_033670742.1"/>
</dbReference>
<gene>
    <name evidence="2" type="ORF">P153DRAFT_388322</name>
</gene>
<keyword evidence="3" id="KW-1185">Reference proteome</keyword>
<evidence type="ECO:0000313" key="2">
    <source>
        <dbReference type="EMBL" id="KAF2127000.1"/>
    </source>
</evidence>
<dbReference type="EMBL" id="ML977512">
    <property type="protein sequence ID" value="KAF2127000.1"/>
    <property type="molecule type" value="Genomic_DNA"/>
</dbReference>
<protein>
    <submittedName>
        <fullName evidence="2">Uncharacterized protein</fullName>
    </submittedName>
</protein>
<feature type="region of interest" description="Disordered" evidence="1">
    <location>
        <begin position="134"/>
        <end position="159"/>
    </location>
</feature>
<organism evidence="2 3">
    <name type="scientific">Dothidotthia symphoricarpi CBS 119687</name>
    <dbReference type="NCBI Taxonomy" id="1392245"/>
    <lineage>
        <taxon>Eukaryota</taxon>
        <taxon>Fungi</taxon>
        <taxon>Dikarya</taxon>
        <taxon>Ascomycota</taxon>
        <taxon>Pezizomycotina</taxon>
        <taxon>Dothideomycetes</taxon>
        <taxon>Pleosporomycetidae</taxon>
        <taxon>Pleosporales</taxon>
        <taxon>Dothidotthiaceae</taxon>
        <taxon>Dothidotthia</taxon>
    </lineage>
</organism>
<name>A0A6A6A5B7_9PLEO</name>
<reference evidence="2" key="1">
    <citation type="journal article" date="2020" name="Stud. Mycol.">
        <title>101 Dothideomycetes genomes: a test case for predicting lifestyles and emergence of pathogens.</title>
        <authorList>
            <person name="Haridas S."/>
            <person name="Albert R."/>
            <person name="Binder M."/>
            <person name="Bloem J."/>
            <person name="Labutti K."/>
            <person name="Salamov A."/>
            <person name="Andreopoulos B."/>
            <person name="Baker S."/>
            <person name="Barry K."/>
            <person name="Bills G."/>
            <person name="Bluhm B."/>
            <person name="Cannon C."/>
            <person name="Castanera R."/>
            <person name="Culley D."/>
            <person name="Daum C."/>
            <person name="Ezra D."/>
            <person name="Gonzalez J."/>
            <person name="Henrissat B."/>
            <person name="Kuo A."/>
            <person name="Liang C."/>
            <person name="Lipzen A."/>
            <person name="Lutzoni F."/>
            <person name="Magnuson J."/>
            <person name="Mondo S."/>
            <person name="Nolan M."/>
            <person name="Ohm R."/>
            <person name="Pangilinan J."/>
            <person name="Park H.-J."/>
            <person name="Ramirez L."/>
            <person name="Alfaro M."/>
            <person name="Sun H."/>
            <person name="Tritt A."/>
            <person name="Yoshinaga Y."/>
            <person name="Zwiers L.-H."/>
            <person name="Turgeon B."/>
            <person name="Goodwin S."/>
            <person name="Spatafora J."/>
            <person name="Crous P."/>
            <person name="Grigoriev I."/>
        </authorList>
    </citation>
    <scope>NUCLEOTIDE SEQUENCE</scope>
    <source>
        <strain evidence="2">CBS 119687</strain>
    </source>
</reference>
<evidence type="ECO:0000313" key="3">
    <source>
        <dbReference type="Proteomes" id="UP000799771"/>
    </source>
</evidence>
<proteinExistence type="predicted"/>
<sequence length="159" mass="17389">MSSLAASLEAQDDEFKTLSTTLSSTKATLQAQILATTSARDSVSNLINNGASLIYNLPNSIVKEKLLRILDGYVHVLTLQNAQILMLESLEEQFGAKWKGEKGKSLEKRSMCLHAMEKEFQKLEEQYGKNLRKAIGDGELPASTEDGGEEKKGGAGKNR</sequence>
<dbReference type="Proteomes" id="UP000799771">
    <property type="component" value="Unassembled WGS sequence"/>
</dbReference>